<dbReference type="Proteomes" id="UP000694386">
    <property type="component" value="Unplaced"/>
</dbReference>
<evidence type="ECO:0000313" key="3">
    <source>
        <dbReference type="Ensembl" id="ENSCGRP00001023744.1"/>
    </source>
</evidence>
<organism evidence="3 4">
    <name type="scientific">Cricetulus griseus</name>
    <name type="common">Chinese hamster</name>
    <name type="synonym">Cricetulus barabensis griseus</name>
    <dbReference type="NCBI Taxonomy" id="10029"/>
    <lineage>
        <taxon>Eukaryota</taxon>
        <taxon>Metazoa</taxon>
        <taxon>Chordata</taxon>
        <taxon>Craniata</taxon>
        <taxon>Vertebrata</taxon>
        <taxon>Euteleostomi</taxon>
        <taxon>Mammalia</taxon>
        <taxon>Eutheria</taxon>
        <taxon>Euarchontoglires</taxon>
        <taxon>Glires</taxon>
        <taxon>Rodentia</taxon>
        <taxon>Myomorpha</taxon>
        <taxon>Muroidea</taxon>
        <taxon>Cricetidae</taxon>
        <taxon>Cricetinae</taxon>
        <taxon>Cricetulus</taxon>
    </lineage>
</organism>
<evidence type="ECO:0000256" key="1">
    <source>
        <dbReference type="SAM" id="MobiDB-lite"/>
    </source>
</evidence>
<keyword evidence="2" id="KW-0732">Signal</keyword>
<feature type="chain" id="PRO_5034762187" description="Vomeromodulin" evidence="2">
    <location>
        <begin position="16"/>
        <end position="586"/>
    </location>
</feature>
<dbReference type="GO" id="GO:0007608">
    <property type="term" value="P:sensory perception of smell"/>
    <property type="evidence" value="ECO:0007669"/>
    <property type="project" value="InterPro"/>
</dbReference>
<proteinExistence type="predicted"/>
<dbReference type="PANTHER" id="PTHR40142:SF1">
    <property type="entry name" value="BPI FOLD CONTAINING FAMILY B, MEMBER 9B-RELATED"/>
    <property type="match status" value="1"/>
</dbReference>
<sequence>MWALWALVIALSIQAGTLDLVETPPVVSSLPVAVPNGSPLPLSLPTAPHHKSSSSSQGSPIKKHPAASKGGKCAPAARYFLSSGKLHDYLMNNLPTQIEDIVKCDDVGMAGVLGTLLATLDSADLLSLLDPSSLLKGAGGLGLDGLLGKEGNEDSSKPSSGSKATGGLNKLLPGGGAGLDSLLNLGGDKGSGKGLLKGEGLSSIKKPLNDMVENVDNIKDSVETKVKEILPSEIKDPVSDLLKINLKELLLEFQVDEVTVDSTDITMAADEIQVHSTVTATIGGKGVLGPVISALKFESDMEVTMKIAISSNNTQCVNLDIQDTHIQVNEMKIQLIETVTGTVPLPMSLPLNDLIPIVLSAEMNENLEKSNSCAIVLGDFNDCKNATGLFKYQVQSARISSKGLAILYCVEANLGKKSVPVPGRRLPPDPKDATISVTMSSSMLKILIIYVAKQSSVKMNGLDANITKIAYAFQKDKQLRISYEAAITKDSEDFATGKTQLIISHGSKITKAKLEPNIKLISSDHRVEPPEAEEEGKLVLSELAKAFWSSLNDMYKQMTIPEGVSSFALMNANIRPLKSSDLQATN</sequence>
<reference evidence="3" key="1">
    <citation type="submission" date="2025-08" db="UniProtKB">
        <authorList>
            <consortium name="Ensembl"/>
        </authorList>
    </citation>
    <scope>IDENTIFICATION</scope>
</reference>
<reference evidence="3" key="2">
    <citation type="submission" date="2025-09" db="UniProtKB">
        <authorList>
            <consortium name="Ensembl"/>
        </authorList>
    </citation>
    <scope>IDENTIFICATION</scope>
</reference>
<dbReference type="AlphaFoldDB" id="A0A8C2N1Y3"/>
<feature type="region of interest" description="Disordered" evidence="1">
    <location>
        <begin position="41"/>
        <end position="72"/>
    </location>
</feature>
<protein>
    <recommendedName>
        <fullName evidence="5">Vomeromodulin</fullName>
    </recommendedName>
</protein>
<accession>A0A8C2N1Y3</accession>
<name>A0A8C2N1Y3_CRIGR</name>
<evidence type="ECO:0000313" key="4">
    <source>
        <dbReference type="Proteomes" id="UP000694386"/>
    </source>
</evidence>
<gene>
    <name evidence="3" type="primary">LOC100754858</name>
</gene>
<dbReference type="InterPro" id="IPR034433">
    <property type="entry name" value="Vomeromodulin"/>
</dbReference>
<dbReference type="Ensembl" id="ENSCGRT00001027990.1">
    <property type="protein sequence ID" value="ENSCGRP00001023744.1"/>
    <property type="gene ID" value="ENSCGRG00001021876.1"/>
</dbReference>
<evidence type="ECO:0000256" key="2">
    <source>
        <dbReference type="SAM" id="SignalP"/>
    </source>
</evidence>
<evidence type="ECO:0008006" key="5">
    <source>
        <dbReference type="Google" id="ProtNLM"/>
    </source>
</evidence>
<dbReference type="PANTHER" id="PTHR40142">
    <property type="entry name" value="BPI FOLD-CONTAINING FAMILY B, MEMBER 9B-RELATED"/>
    <property type="match status" value="1"/>
</dbReference>
<feature type="signal peptide" evidence="2">
    <location>
        <begin position="1"/>
        <end position="15"/>
    </location>
</feature>